<gene>
    <name evidence="2" type="ORF">TSUD_57980</name>
</gene>
<dbReference type="GO" id="GO:0004523">
    <property type="term" value="F:RNA-DNA hybrid ribonuclease activity"/>
    <property type="evidence" value="ECO:0007669"/>
    <property type="project" value="InterPro"/>
</dbReference>
<dbReference type="AlphaFoldDB" id="A0A2Z6MCF4"/>
<dbReference type="Pfam" id="PF13456">
    <property type="entry name" value="RVT_3"/>
    <property type="match status" value="1"/>
</dbReference>
<evidence type="ECO:0000313" key="3">
    <source>
        <dbReference type="Proteomes" id="UP000242715"/>
    </source>
</evidence>
<dbReference type="InterPro" id="IPR052929">
    <property type="entry name" value="RNase_H-like_EbsB-rel"/>
</dbReference>
<dbReference type="OrthoDB" id="1435726at2759"/>
<dbReference type="SUPFAM" id="SSF53098">
    <property type="entry name" value="Ribonuclease H-like"/>
    <property type="match status" value="1"/>
</dbReference>
<name>A0A2Z6MCF4_TRISU</name>
<dbReference type="Proteomes" id="UP000242715">
    <property type="component" value="Unassembled WGS sequence"/>
</dbReference>
<organism evidence="2 3">
    <name type="scientific">Trifolium subterraneum</name>
    <name type="common">Subterranean clover</name>
    <dbReference type="NCBI Taxonomy" id="3900"/>
    <lineage>
        <taxon>Eukaryota</taxon>
        <taxon>Viridiplantae</taxon>
        <taxon>Streptophyta</taxon>
        <taxon>Embryophyta</taxon>
        <taxon>Tracheophyta</taxon>
        <taxon>Spermatophyta</taxon>
        <taxon>Magnoliopsida</taxon>
        <taxon>eudicotyledons</taxon>
        <taxon>Gunneridae</taxon>
        <taxon>Pentapetalae</taxon>
        <taxon>rosids</taxon>
        <taxon>fabids</taxon>
        <taxon>Fabales</taxon>
        <taxon>Fabaceae</taxon>
        <taxon>Papilionoideae</taxon>
        <taxon>50 kb inversion clade</taxon>
        <taxon>NPAAA clade</taxon>
        <taxon>Hologalegina</taxon>
        <taxon>IRL clade</taxon>
        <taxon>Trifolieae</taxon>
        <taxon>Trifolium</taxon>
    </lineage>
</organism>
<evidence type="ECO:0000259" key="1">
    <source>
        <dbReference type="Pfam" id="PF13456"/>
    </source>
</evidence>
<evidence type="ECO:0000313" key="2">
    <source>
        <dbReference type="EMBL" id="GAU30386.1"/>
    </source>
</evidence>
<dbReference type="InterPro" id="IPR044730">
    <property type="entry name" value="RNase_H-like_dom_plant"/>
</dbReference>
<dbReference type="InterPro" id="IPR012337">
    <property type="entry name" value="RNaseH-like_sf"/>
</dbReference>
<dbReference type="InterPro" id="IPR036397">
    <property type="entry name" value="RNaseH_sf"/>
</dbReference>
<dbReference type="PANTHER" id="PTHR47074:SF48">
    <property type="entry name" value="POLYNUCLEOTIDYL TRANSFERASE, RIBONUCLEASE H-LIKE SUPERFAMILY PROTEIN"/>
    <property type="match status" value="1"/>
</dbReference>
<proteinExistence type="predicted"/>
<dbReference type="CDD" id="cd06222">
    <property type="entry name" value="RNase_H_like"/>
    <property type="match status" value="1"/>
</dbReference>
<dbReference type="GO" id="GO:0003676">
    <property type="term" value="F:nucleic acid binding"/>
    <property type="evidence" value="ECO:0007669"/>
    <property type="project" value="InterPro"/>
</dbReference>
<dbReference type="Gene3D" id="3.30.420.10">
    <property type="entry name" value="Ribonuclease H-like superfamily/Ribonuclease H"/>
    <property type="match status" value="1"/>
</dbReference>
<protein>
    <recommendedName>
        <fullName evidence="1">RNase H type-1 domain-containing protein</fullName>
    </recommendedName>
</protein>
<dbReference type="PANTHER" id="PTHR47074">
    <property type="entry name" value="BNAC02G40300D PROTEIN"/>
    <property type="match status" value="1"/>
</dbReference>
<reference evidence="3" key="1">
    <citation type="journal article" date="2017" name="Front. Plant Sci.">
        <title>Climate Clever Clovers: New Paradigm to Reduce the Environmental Footprint of Ruminants by Breeding Low Methanogenic Forages Utilizing Haplotype Variation.</title>
        <authorList>
            <person name="Kaur P."/>
            <person name="Appels R."/>
            <person name="Bayer P.E."/>
            <person name="Keeble-Gagnere G."/>
            <person name="Wang J."/>
            <person name="Hirakawa H."/>
            <person name="Shirasawa K."/>
            <person name="Vercoe P."/>
            <person name="Stefanova K."/>
            <person name="Durmic Z."/>
            <person name="Nichols P."/>
            <person name="Revell C."/>
            <person name="Isobe S.N."/>
            <person name="Edwards D."/>
            <person name="Erskine W."/>
        </authorList>
    </citation>
    <scope>NUCLEOTIDE SEQUENCE [LARGE SCALE GENOMIC DNA]</scope>
    <source>
        <strain evidence="3">cv. Daliak</strain>
    </source>
</reference>
<sequence length="236" mass="27280">MPVAIFPFSCSVNLTQQEDAQMWRFSKSDTYSVRSAYYQLMENIIDNNHLKENGNGKKLWQLQVPNKMMEELNGNDFSYMVMIMWTLWWRRNQKCWQENFPTIYEQDSRGESFMDEIHNNSSNTVTVSHSWTKPPAGALKCNVDTACYMDQNLYGVGACIRDAQGRFLQAFAKRFDGKPEIAEAEAVGLLEAMKWIQNSHMPMVHVETDCLQVVHAIRSNSKNNTELVILLIYVVT</sequence>
<dbReference type="EMBL" id="DF973424">
    <property type="protein sequence ID" value="GAU30386.1"/>
    <property type="molecule type" value="Genomic_DNA"/>
</dbReference>
<dbReference type="InterPro" id="IPR002156">
    <property type="entry name" value="RNaseH_domain"/>
</dbReference>
<keyword evidence="3" id="KW-1185">Reference proteome</keyword>
<accession>A0A2Z6MCF4</accession>
<feature type="domain" description="RNase H type-1" evidence="1">
    <location>
        <begin position="142"/>
        <end position="227"/>
    </location>
</feature>